<feature type="compositionally biased region" description="Basic and acidic residues" evidence="3">
    <location>
        <begin position="187"/>
        <end position="205"/>
    </location>
</feature>
<dbReference type="InterPro" id="IPR011990">
    <property type="entry name" value="TPR-like_helical_dom_sf"/>
</dbReference>
<keyword evidence="2" id="KW-0802">TPR repeat</keyword>
<feature type="repeat" description="TPR" evidence="2">
    <location>
        <begin position="244"/>
        <end position="277"/>
    </location>
</feature>
<evidence type="ECO:0000256" key="1">
    <source>
        <dbReference type="PROSITE-ProRule" id="PRU00176"/>
    </source>
</evidence>
<dbReference type="KEGG" id="csem:103387432"/>
<proteinExistence type="predicted"/>
<evidence type="ECO:0000256" key="2">
    <source>
        <dbReference type="PROSITE-ProRule" id="PRU00339"/>
    </source>
</evidence>
<dbReference type="OMA" id="HVPEHKG"/>
<dbReference type="CDD" id="cd00590">
    <property type="entry name" value="RRM_SF"/>
    <property type="match status" value="1"/>
</dbReference>
<dbReference type="InterPro" id="IPR019734">
    <property type="entry name" value="TPR_rpt"/>
</dbReference>
<feature type="compositionally biased region" description="Acidic residues" evidence="3">
    <location>
        <begin position="151"/>
        <end position="170"/>
    </location>
</feature>
<feature type="compositionally biased region" description="Polar residues" evidence="3">
    <location>
        <begin position="138"/>
        <end position="150"/>
    </location>
</feature>
<dbReference type="SUPFAM" id="SSF54928">
    <property type="entry name" value="RNA-binding domain, RBD"/>
    <property type="match status" value="1"/>
</dbReference>
<dbReference type="Pfam" id="PF00076">
    <property type="entry name" value="RRM_1"/>
    <property type="match status" value="1"/>
</dbReference>
<keyword evidence="1" id="KW-0694">RNA-binding</keyword>
<dbReference type="Ensembl" id="ENSCSET00000004287.1">
    <property type="protein sequence ID" value="ENSCSEP00000004232.1"/>
    <property type="gene ID" value="ENSCSEG00000002755.1"/>
</dbReference>
<feature type="compositionally biased region" description="Basic and acidic residues" evidence="3">
    <location>
        <begin position="55"/>
        <end position="83"/>
    </location>
</feature>
<dbReference type="Proteomes" id="UP000265120">
    <property type="component" value="Chromosome 1"/>
</dbReference>
<dbReference type="Pfam" id="PF13181">
    <property type="entry name" value="TPR_8"/>
    <property type="match status" value="1"/>
</dbReference>
<sequence>MDMYTDETGFIDMDTVQKVVGLFKTTHMQRIVKCGLLGLEYDYDYEDTDGDDTDSSFKYDYRETDEKRKARLQEEKKISQEKAQKKRLKKENQKKRKQLEREKQNTLKGEETKTDKEETKPEGSKATDEEPNKDKNTTVKQSIPNTAAESNESEGNDDEGGQSDSCDFEELDINSTFVTKAILIAKRKMEQKPHPEKKEKKKTPVKERKLFPVKNNELPEVEEKFEQVSLSPHIPTIEDNIKRSTEHAVNGNKFASSGYFNMAVKCFTEAIKYNPTEFRLFGNRSFCFEKMQEYEKALIDAELSLSICPGWVKGLFRKGKALAGLKMYEEAAQAFSEVLKLDSSYAEAAQELLRVQIIQLMEYGFTREQSSNAIIIHGTVKKSLEVLSQFNLQQGALQQTTPVQVVNVGGVSPVLSANKNHPRGAVAATTTIDAALPPHHPHLPQSHNPTNAVLHNAKSIEFQNSFIVQRQHKPSVDEKSSKENSQPPPELFPVWVGNLFNPVNESVLTNLFSMAGVVYSVKILSFKCCAFVNFTKQEFCDEAIRRFNGFELDGMKIVVRYSDRIPQGLGISKSALTSKDVQNEYMRQHNFVGQRSVSAHRFDQRDKK</sequence>
<dbReference type="Gene3D" id="3.30.70.330">
    <property type="match status" value="1"/>
</dbReference>
<feature type="compositionally biased region" description="Basic and acidic residues" evidence="3">
    <location>
        <begin position="99"/>
        <end position="137"/>
    </location>
</feature>
<organism evidence="5 6">
    <name type="scientific">Cynoglossus semilaevis</name>
    <name type="common">Tongue sole</name>
    <dbReference type="NCBI Taxonomy" id="244447"/>
    <lineage>
        <taxon>Eukaryota</taxon>
        <taxon>Metazoa</taxon>
        <taxon>Chordata</taxon>
        <taxon>Craniata</taxon>
        <taxon>Vertebrata</taxon>
        <taxon>Euteleostomi</taxon>
        <taxon>Actinopterygii</taxon>
        <taxon>Neopterygii</taxon>
        <taxon>Teleostei</taxon>
        <taxon>Neoteleostei</taxon>
        <taxon>Acanthomorphata</taxon>
        <taxon>Carangaria</taxon>
        <taxon>Pleuronectiformes</taxon>
        <taxon>Pleuronectoidei</taxon>
        <taxon>Cynoglossidae</taxon>
        <taxon>Cynoglossinae</taxon>
        <taxon>Cynoglossus</taxon>
    </lineage>
</organism>
<dbReference type="GeneTree" id="ENSGT00940000161036"/>
<feature type="domain" description="RRM" evidence="4">
    <location>
        <begin position="492"/>
        <end position="564"/>
    </location>
</feature>
<dbReference type="OrthoDB" id="2017782at2759"/>
<reference evidence="5" key="2">
    <citation type="submission" date="2025-08" db="UniProtKB">
        <authorList>
            <consortium name="Ensembl"/>
        </authorList>
    </citation>
    <scope>IDENTIFICATION</scope>
</reference>
<feature type="repeat" description="TPR" evidence="2">
    <location>
        <begin position="312"/>
        <end position="345"/>
    </location>
</feature>
<dbReference type="InterPro" id="IPR012677">
    <property type="entry name" value="Nucleotide-bd_a/b_plait_sf"/>
</dbReference>
<dbReference type="Gene3D" id="1.25.40.10">
    <property type="entry name" value="Tetratricopeptide repeat domain"/>
    <property type="match status" value="1"/>
</dbReference>
<dbReference type="InterPro" id="IPR035979">
    <property type="entry name" value="RBD_domain_sf"/>
</dbReference>
<dbReference type="InParanoid" id="A0A3P8UPD9"/>
<evidence type="ECO:0000313" key="5">
    <source>
        <dbReference type="Ensembl" id="ENSCSEP00000004232.1"/>
    </source>
</evidence>
<evidence type="ECO:0000259" key="4">
    <source>
        <dbReference type="PROSITE" id="PS50102"/>
    </source>
</evidence>
<dbReference type="STRING" id="244447.ENSCSEP00000004232"/>
<dbReference type="PANTHER" id="PTHR47678:SF1">
    <property type="entry name" value="TETRATRICOPEPTIDE REPEAT PROTEIN 31"/>
    <property type="match status" value="1"/>
</dbReference>
<name>A0A3P8UPD9_CYNSE</name>
<accession>A0A3P8UPD9</accession>
<feature type="region of interest" description="Disordered" evidence="3">
    <location>
        <begin position="45"/>
        <end position="170"/>
    </location>
</feature>
<dbReference type="AlphaFoldDB" id="A0A3P8UPD9"/>
<dbReference type="PANTHER" id="PTHR47678">
    <property type="entry name" value="TETRATRICOPEPTIDE REPEAT PROTEIN 31"/>
    <property type="match status" value="1"/>
</dbReference>
<dbReference type="SUPFAM" id="SSF48452">
    <property type="entry name" value="TPR-like"/>
    <property type="match status" value="1"/>
</dbReference>
<reference evidence="5 6" key="1">
    <citation type="journal article" date="2014" name="Nat. Genet.">
        <title>Whole-genome sequence of a flatfish provides insights into ZW sex chromosome evolution and adaptation to a benthic lifestyle.</title>
        <authorList>
            <person name="Chen S."/>
            <person name="Zhang G."/>
            <person name="Shao C."/>
            <person name="Huang Q."/>
            <person name="Liu G."/>
            <person name="Zhang P."/>
            <person name="Song W."/>
            <person name="An N."/>
            <person name="Chalopin D."/>
            <person name="Volff J.N."/>
            <person name="Hong Y."/>
            <person name="Li Q."/>
            <person name="Sha Z."/>
            <person name="Zhou H."/>
            <person name="Xie M."/>
            <person name="Yu Q."/>
            <person name="Liu Y."/>
            <person name="Xiang H."/>
            <person name="Wang N."/>
            <person name="Wu K."/>
            <person name="Yang C."/>
            <person name="Zhou Q."/>
            <person name="Liao X."/>
            <person name="Yang L."/>
            <person name="Hu Q."/>
            <person name="Zhang J."/>
            <person name="Meng L."/>
            <person name="Jin L."/>
            <person name="Tian Y."/>
            <person name="Lian J."/>
            <person name="Yang J."/>
            <person name="Miao G."/>
            <person name="Liu S."/>
            <person name="Liang Z."/>
            <person name="Yan F."/>
            <person name="Li Y."/>
            <person name="Sun B."/>
            <person name="Zhang H."/>
            <person name="Zhang J."/>
            <person name="Zhu Y."/>
            <person name="Du M."/>
            <person name="Zhao Y."/>
            <person name="Schartl M."/>
            <person name="Tang Q."/>
            <person name="Wang J."/>
        </authorList>
    </citation>
    <scope>NUCLEOTIDE SEQUENCE</scope>
</reference>
<dbReference type="InterPro" id="IPR000504">
    <property type="entry name" value="RRM_dom"/>
</dbReference>
<dbReference type="GO" id="GO:0003723">
    <property type="term" value="F:RNA binding"/>
    <property type="evidence" value="ECO:0007669"/>
    <property type="project" value="UniProtKB-UniRule"/>
</dbReference>
<dbReference type="PROSITE" id="PS50102">
    <property type="entry name" value="RRM"/>
    <property type="match status" value="1"/>
</dbReference>
<feature type="region of interest" description="Disordered" evidence="3">
    <location>
        <begin position="186"/>
        <end position="205"/>
    </location>
</feature>
<dbReference type="RefSeq" id="XP_008320307.1">
    <property type="nucleotide sequence ID" value="XM_008322085.3"/>
</dbReference>
<dbReference type="PROSITE" id="PS50005">
    <property type="entry name" value="TPR"/>
    <property type="match status" value="2"/>
</dbReference>
<feature type="compositionally biased region" description="Basic residues" evidence="3">
    <location>
        <begin position="84"/>
        <end position="98"/>
    </location>
</feature>
<evidence type="ECO:0000256" key="3">
    <source>
        <dbReference type="SAM" id="MobiDB-lite"/>
    </source>
</evidence>
<feature type="compositionally biased region" description="Acidic residues" evidence="3">
    <location>
        <begin position="45"/>
        <end position="54"/>
    </location>
</feature>
<dbReference type="SMART" id="SM00028">
    <property type="entry name" value="TPR"/>
    <property type="match status" value="3"/>
</dbReference>
<dbReference type="GeneID" id="103387432"/>
<keyword evidence="6" id="KW-1185">Reference proteome</keyword>
<dbReference type="SMART" id="SM00360">
    <property type="entry name" value="RRM"/>
    <property type="match status" value="1"/>
</dbReference>
<protein>
    <submittedName>
        <fullName evidence="5">Tetratricopeptide repeat protein 31-like</fullName>
    </submittedName>
</protein>
<evidence type="ECO:0000313" key="6">
    <source>
        <dbReference type="Proteomes" id="UP000265120"/>
    </source>
</evidence>
<reference evidence="5" key="3">
    <citation type="submission" date="2025-09" db="UniProtKB">
        <authorList>
            <consortium name="Ensembl"/>
        </authorList>
    </citation>
    <scope>IDENTIFICATION</scope>
</reference>